<feature type="region of interest" description="Disordered" evidence="1">
    <location>
        <begin position="58"/>
        <end position="83"/>
    </location>
</feature>
<accession>A0A9P5Z733</accession>
<dbReference type="EMBL" id="MU155167">
    <property type="protein sequence ID" value="KAF9482314.1"/>
    <property type="molecule type" value="Genomic_DNA"/>
</dbReference>
<evidence type="ECO:0000313" key="2">
    <source>
        <dbReference type="EMBL" id="KAF9482314.1"/>
    </source>
</evidence>
<dbReference type="AlphaFoldDB" id="A0A9P5Z733"/>
<name>A0A9P5Z733_9AGAR</name>
<feature type="compositionally biased region" description="Polar residues" evidence="1">
    <location>
        <begin position="210"/>
        <end position="221"/>
    </location>
</feature>
<comment type="caution">
    <text evidence="2">The sequence shown here is derived from an EMBL/GenBank/DDBJ whole genome shotgun (WGS) entry which is preliminary data.</text>
</comment>
<proteinExistence type="predicted"/>
<feature type="region of interest" description="Disordered" evidence="1">
    <location>
        <begin position="210"/>
        <end position="229"/>
    </location>
</feature>
<dbReference type="Proteomes" id="UP000807469">
    <property type="component" value="Unassembled WGS sequence"/>
</dbReference>
<reference evidence="2" key="1">
    <citation type="submission" date="2020-11" db="EMBL/GenBank/DDBJ databases">
        <authorList>
            <consortium name="DOE Joint Genome Institute"/>
            <person name="Ahrendt S."/>
            <person name="Riley R."/>
            <person name="Andreopoulos W."/>
            <person name="Labutti K."/>
            <person name="Pangilinan J."/>
            <person name="Ruiz-Duenas F.J."/>
            <person name="Barrasa J.M."/>
            <person name="Sanchez-Garcia M."/>
            <person name="Camarero S."/>
            <person name="Miyauchi S."/>
            <person name="Serrano A."/>
            <person name="Linde D."/>
            <person name="Babiker R."/>
            <person name="Drula E."/>
            <person name="Ayuso-Fernandez I."/>
            <person name="Pacheco R."/>
            <person name="Padilla G."/>
            <person name="Ferreira P."/>
            <person name="Barriuso J."/>
            <person name="Kellner H."/>
            <person name="Castanera R."/>
            <person name="Alfaro M."/>
            <person name="Ramirez L."/>
            <person name="Pisabarro A.G."/>
            <person name="Kuo A."/>
            <person name="Tritt A."/>
            <person name="Lipzen A."/>
            <person name="He G."/>
            <person name="Yan M."/>
            <person name="Ng V."/>
            <person name="Cullen D."/>
            <person name="Martin F."/>
            <person name="Rosso M.-N."/>
            <person name="Henrissat B."/>
            <person name="Hibbett D."/>
            <person name="Martinez A.T."/>
            <person name="Grigoriev I.V."/>
        </authorList>
    </citation>
    <scope>NUCLEOTIDE SEQUENCE</scope>
    <source>
        <strain evidence="2">CIRM-BRFM 674</strain>
    </source>
</reference>
<keyword evidence="3" id="KW-1185">Reference proteome</keyword>
<evidence type="ECO:0000256" key="1">
    <source>
        <dbReference type="SAM" id="MobiDB-lite"/>
    </source>
</evidence>
<sequence>MHRNAPAAARSTAHELYACAPSSTQEAFNARIVSWLRGVEPLAPSPDSDMAFRTVRAKGRQAKPYSRPEGQRHPSHGSASTEEVAVTGLRDTRQNILDLRSAARIDRSMRSLPHPHENPLVTRCSEDLQEEYARIVLLYNTLEEQRQQSELRWQHRPTIRTLQEITNLEKSCQQVINAAQYVVDFAYSLRIDIDFERIFLRYRSPPVKIGTSSTGVHSQPSCKGDAQTRIYSPQPVKSINISQQGPLRT</sequence>
<dbReference type="OrthoDB" id="3031034at2759"/>
<gene>
    <name evidence="2" type="ORF">BDN70DRAFT_875233</name>
</gene>
<protein>
    <submittedName>
        <fullName evidence="2">Uncharacterized protein</fullName>
    </submittedName>
</protein>
<organism evidence="2 3">
    <name type="scientific">Pholiota conissans</name>
    <dbReference type="NCBI Taxonomy" id="109636"/>
    <lineage>
        <taxon>Eukaryota</taxon>
        <taxon>Fungi</taxon>
        <taxon>Dikarya</taxon>
        <taxon>Basidiomycota</taxon>
        <taxon>Agaricomycotina</taxon>
        <taxon>Agaricomycetes</taxon>
        <taxon>Agaricomycetidae</taxon>
        <taxon>Agaricales</taxon>
        <taxon>Agaricineae</taxon>
        <taxon>Strophariaceae</taxon>
        <taxon>Pholiota</taxon>
    </lineage>
</organism>
<evidence type="ECO:0000313" key="3">
    <source>
        <dbReference type="Proteomes" id="UP000807469"/>
    </source>
</evidence>